<accession>X1ICA3</accession>
<proteinExistence type="predicted"/>
<protein>
    <submittedName>
        <fullName evidence="1">Uncharacterized protein</fullName>
    </submittedName>
</protein>
<gene>
    <name evidence="1" type="ORF">S03H2_32340</name>
</gene>
<dbReference type="EMBL" id="BARU01019650">
    <property type="protein sequence ID" value="GAH55208.1"/>
    <property type="molecule type" value="Genomic_DNA"/>
</dbReference>
<organism evidence="1">
    <name type="scientific">marine sediment metagenome</name>
    <dbReference type="NCBI Taxonomy" id="412755"/>
    <lineage>
        <taxon>unclassified sequences</taxon>
        <taxon>metagenomes</taxon>
        <taxon>ecological metagenomes</taxon>
    </lineage>
</organism>
<sequence>IKPSGKVELIEIKESVSGLNFFSFEIPSNWTEGNILRKSILE</sequence>
<reference evidence="1" key="1">
    <citation type="journal article" date="2014" name="Front. Microbiol.">
        <title>High frequency of phylogenetically diverse reductive dehalogenase-homologous genes in deep subseafloor sedimentary metagenomes.</title>
        <authorList>
            <person name="Kawai M."/>
            <person name="Futagami T."/>
            <person name="Toyoda A."/>
            <person name="Takaki Y."/>
            <person name="Nishi S."/>
            <person name="Hori S."/>
            <person name="Arai W."/>
            <person name="Tsubouchi T."/>
            <person name="Morono Y."/>
            <person name="Uchiyama I."/>
            <person name="Ito T."/>
            <person name="Fujiyama A."/>
            <person name="Inagaki F."/>
            <person name="Takami H."/>
        </authorList>
    </citation>
    <scope>NUCLEOTIDE SEQUENCE</scope>
    <source>
        <strain evidence="1">Expedition CK06-06</strain>
    </source>
</reference>
<dbReference type="AlphaFoldDB" id="X1ICA3"/>
<name>X1ICA3_9ZZZZ</name>
<evidence type="ECO:0000313" key="1">
    <source>
        <dbReference type="EMBL" id="GAH55208.1"/>
    </source>
</evidence>
<feature type="non-terminal residue" evidence="1">
    <location>
        <position position="1"/>
    </location>
</feature>
<comment type="caution">
    <text evidence="1">The sequence shown here is derived from an EMBL/GenBank/DDBJ whole genome shotgun (WGS) entry which is preliminary data.</text>
</comment>